<keyword evidence="12" id="KW-1185">Reference proteome</keyword>
<dbReference type="InterPro" id="IPR036890">
    <property type="entry name" value="HATPase_C_sf"/>
</dbReference>
<dbReference type="InterPro" id="IPR003661">
    <property type="entry name" value="HisK_dim/P_dom"/>
</dbReference>
<sequence length="1374" mass="157386">MARLRRQIRSVQAALTPQLIRQLKAEKAKLLHYYNTELEKQVRERTVEQRAVITSLNAALLQLQQQLQQAQTELDEYQRASDALRESEARFRSLIQTAGSVIICLSLSYQIVEWNLQAECIYGWKREEVIGKNYVDLFLPETVRVTVIANINKVLVGEPSKDFENVILSRDGRKRILNCNITRLMNTEGVPSGVIVIGQEIPASKAAEREIYFQSRLLDAVGQAVIATNLDGTIIYWNRYAETLYGWLAAEVLGQNIINITPAQVSKEQAFEIMSRLQLAESWSGEFLIQRRDGSCFPVMVNNAPIHDAEGKFIGILGISAEITERKLAEEALAASEAKFRSLIQNSSDIITILDRDGVIQYESDSIEKILGYKPKDLIGQNCFDLIHLEDVSNIIKIFHEFIENPGMTLTVEYRWRHQDGSWCALESTASNLLTNPFVAGIVVNSRDITERKAAEAALKQANENLEIRVEKRTAALREANNQLRQEIMERQQAESALCRSEQQLSDFFENATVSLHWVGANGNILRVNQAELNLLGYTREEYLGHHISEFHVDPEVINDILQRLNRNETLHNYQAQLRCKDGSIKYVLIDSNVLWEDGKFIHTRCFSRDITEHKLLEDALRESEERFRCLSACSPVGIFLTDIYGNCTYTNPCYQAICGCTFEESLAQGWLDFVHPEERDRVFSDWLAYTREGREYASEFRLLVKEGIVRWVHVRSSPMFSDQDELIGHVGTVEDISESLRQTTLRKLAEAELHRREQEFKALAENSPDIIARFDREFRHLYINSAVERSMGISPQTTIGQKPSELELPPETSTYFQQSIQHVLDTKEECIIEWNFPIQYGYKYYQSRFVPEFNRDSSVESVLAVSRDITTQKQTEQALRDALQRLNFHFENSPLAVIEWDSNFRVSRWSPEAEKVFGWHSDEVLGLSPNKWQFIFASDIKAVNSTMARLIDSSEQRNVSRNRNYTKDGSVVYCEWYNSALLDESGKLVSLLSLVLDVTERKKMEEALRESEQRFRTMADTVPAMIWVAEVNGVSTFFNKAWLDFTGRSLEQELNNGWMESIHPDDLYSFIDTYYSAFHDRKQVQAEYRLRRADGNYRWVIDMGIPRNTPDGSFAGYIGSCIDITERKRAEEEIINALNKEKELSELKSRFVSITSHEFRTPLSVILSSAELLEYYGEQWSPEERLQQLHLIQSSVQHMNQLLNDVLTIGKAEAGRLEFNPAPLELVEFCRALVAEIQLTDAGHTIVFVSQYPVLMACIDKKLLRQILSNLLSNAIRYSAQGRAIRFELAYHNEEATFQIQDEGCGIPVEDQSRLFEPFHRATNVTNITGTGLGLTIVKRCVDLHQGRIMLASQVGVGTTFRVCLPVHNQLRS</sequence>
<dbReference type="SMART" id="SM00387">
    <property type="entry name" value="HATPase_c"/>
    <property type="match status" value="1"/>
</dbReference>
<dbReference type="Pfam" id="PF13426">
    <property type="entry name" value="PAS_9"/>
    <property type="match status" value="2"/>
</dbReference>
<feature type="domain" description="PAS" evidence="9">
    <location>
        <begin position="1012"/>
        <end position="1082"/>
    </location>
</feature>
<feature type="domain" description="PAC" evidence="10">
    <location>
        <begin position="572"/>
        <end position="623"/>
    </location>
</feature>
<proteinExistence type="predicted"/>
<dbReference type="InterPro" id="IPR035965">
    <property type="entry name" value="PAS-like_dom_sf"/>
</dbReference>
<dbReference type="CDD" id="cd00082">
    <property type="entry name" value="HisKA"/>
    <property type="match status" value="1"/>
</dbReference>
<dbReference type="InterPro" id="IPR001610">
    <property type="entry name" value="PAC"/>
</dbReference>
<dbReference type="SMART" id="SM00091">
    <property type="entry name" value="PAS"/>
    <property type="match status" value="8"/>
</dbReference>
<evidence type="ECO:0000259" key="8">
    <source>
        <dbReference type="PROSITE" id="PS50109"/>
    </source>
</evidence>
<keyword evidence="3" id="KW-0597">Phosphoprotein</keyword>
<dbReference type="SUPFAM" id="SSF55874">
    <property type="entry name" value="ATPase domain of HSP90 chaperone/DNA topoisomerase II/histidine kinase"/>
    <property type="match status" value="1"/>
</dbReference>
<evidence type="ECO:0000256" key="4">
    <source>
        <dbReference type="ARBA" id="ARBA00022679"/>
    </source>
</evidence>
<dbReference type="Pfam" id="PF08447">
    <property type="entry name" value="PAS_3"/>
    <property type="match status" value="3"/>
</dbReference>
<feature type="domain" description="PAC" evidence="10">
    <location>
        <begin position="410"/>
        <end position="461"/>
    </location>
</feature>
<dbReference type="CDD" id="cd00130">
    <property type="entry name" value="PAS"/>
    <property type="match status" value="8"/>
</dbReference>
<dbReference type="RefSeq" id="WP_190418854.1">
    <property type="nucleotide sequence ID" value="NZ_JAMPKK010000005.1"/>
</dbReference>
<keyword evidence="5" id="KW-0418">Kinase</keyword>
<feature type="domain" description="PAS" evidence="9">
    <location>
        <begin position="757"/>
        <end position="828"/>
    </location>
</feature>
<dbReference type="PROSITE" id="PS50112">
    <property type="entry name" value="PAS"/>
    <property type="match status" value="8"/>
</dbReference>
<dbReference type="InterPro" id="IPR013656">
    <property type="entry name" value="PAS_4"/>
</dbReference>
<protein>
    <recommendedName>
        <fullName evidence="2">histidine kinase</fullName>
        <ecNumber evidence="2">2.7.13.3</ecNumber>
    </recommendedName>
</protein>
<evidence type="ECO:0000259" key="9">
    <source>
        <dbReference type="PROSITE" id="PS50112"/>
    </source>
</evidence>
<evidence type="ECO:0000256" key="7">
    <source>
        <dbReference type="SAM" id="Coils"/>
    </source>
</evidence>
<evidence type="ECO:0000256" key="3">
    <source>
        <dbReference type="ARBA" id="ARBA00022553"/>
    </source>
</evidence>
<dbReference type="SMART" id="SM00086">
    <property type="entry name" value="PAC"/>
    <property type="match status" value="8"/>
</dbReference>
<dbReference type="InterPro" id="IPR003594">
    <property type="entry name" value="HATPase_dom"/>
</dbReference>
<keyword evidence="7" id="KW-0175">Coiled coil</keyword>
<feature type="domain" description="PAC" evidence="10">
    <location>
        <begin position="283"/>
        <end position="335"/>
    </location>
</feature>
<dbReference type="PANTHER" id="PTHR43304:SF1">
    <property type="entry name" value="PAC DOMAIN-CONTAINING PROTEIN"/>
    <property type="match status" value="1"/>
</dbReference>
<dbReference type="InterPro" id="IPR004358">
    <property type="entry name" value="Sig_transdc_His_kin-like_C"/>
</dbReference>
<reference evidence="11 12" key="1">
    <citation type="submission" date="2022-04" db="EMBL/GenBank/DDBJ databases">
        <title>Positive selection, recombination, and allopatry shape intraspecific diversity of widespread and dominant cyanobacteria.</title>
        <authorList>
            <person name="Wei J."/>
            <person name="Shu W."/>
            <person name="Hu C."/>
        </authorList>
    </citation>
    <scope>NUCLEOTIDE SEQUENCE [LARGE SCALE GENOMIC DNA]</scope>
    <source>
        <strain evidence="11 12">GB2-A5</strain>
    </source>
</reference>
<feature type="domain" description="PAS" evidence="9">
    <location>
        <begin position="336"/>
        <end position="406"/>
    </location>
</feature>
<dbReference type="Proteomes" id="UP001442494">
    <property type="component" value="Unassembled WGS sequence"/>
</dbReference>
<dbReference type="SUPFAM" id="SSF55785">
    <property type="entry name" value="PYP-like sensor domain (PAS domain)"/>
    <property type="match status" value="8"/>
</dbReference>
<dbReference type="InterPro" id="IPR000700">
    <property type="entry name" value="PAS-assoc_C"/>
</dbReference>
<dbReference type="InterPro" id="IPR013767">
    <property type="entry name" value="PAS_fold"/>
</dbReference>
<feature type="domain" description="PAS" evidence="9">
    <location>
        <begin position="501"/>
        <end position="567"/>
    </location>
</feature>
<feature type="domain" description="PAS" evidence="9">
    <location>
        <begin position="87"/>
        <end position="158"/>
    </location>
</feature>
<dbReference type="Pfam" id="PF00989">
    <property type="entry name" value="PAS"/>
    <property type="match status" value="1"/>
</dbReference>
<evidence type="ECO:0000313" key="12">
    <source>
        <dbReference type="Proteomes" id="UP001442494"/>
    </source>
</evidence>
<evidence type="ECO:0000259" key="10">
    <source>
        <dbReference type="PROSITE" id="PS50113"/>
    </source>
</evidence>
<evidence type="ECO:0000256" key="2">
    <source>
        <dbReference type="ARBA" id="ARBA00012438"/>
    </source>
</evidence>
<dbReference type="EMBL" id="JAMPKK010000005">
    <property type="protein sequence ID" value="MEP0863562.1"/>
    <property type="molecule type" value="Genomic_DNA"/>
</dbReference>
<feature type="domain" description="PAS" evidence="9">
    <location>
        <begin position="883"/>
        <end position="955"/>
    </location>
</feature>
<dbReference type="NCBIfam" id="TIGR00229">
    <property type="entry name" value="sensory_box"/>
    <property type="match status" value="8"/>
</dbReference>
<dbReference type="InterPro" id="IPR000014">
    <property type="entry name" value="PAS"/>
</dbReference>
<name>A0ABV0JJE4_9CYAN</name>
<comment type="catalytic activity">
    <reaction evidence="1">
        <text>ATP + protein L-histidine = ADP + protein N-phospho-L-histidine.</text>
        <dbReference type="EC" id="2.7.13.3"/>
    </reaction>
</comment>
<dbReference type="Pfam" id="PF02518">
    <property type="entry name" value="HATPase_c"/>
    <property type="match status" value="1"/>
</dbReference>
<dbReference type="PRINTS" id="PR00344">
    <property type="entry name" value="BCTRLSENSOR"/>
</dbReference>
<evidence type="ECO:0000256" key="5">
    <source>
        <dbReference type="ARBA" id="ARBA00022777"/>
    </source>
</evidence>
<dbReference type="InterPro" id="IPR036097">
    <property type="entry name" value="HisK_dim/P_sf"/>
</dbReference>
<dbReference type="Gene3D" id="3.30.565.10">
    <property type="entry name" value="Histidine kinase-like ATPase, C-terminal domain"/>
    <property type="match status" value="1"/>
</dbReference>
<feature type="coiled-coil region" evidence="7">
    <location>
        <begin position="53"/>
        <end position="90"/>
    </location>
</feature>
<keyword evidence="6" id="KW-0902">Two-component regulatory system</keyword>
<dbReference type="PANTHER" id="PTHR43304">
    <property type="entry name" value="PHYTOCHROME-LIKE PROTEIN CPH1"/>
    <property type="match status" value="1"/>
</dbReference>
<feature type="domain" description="PAS" evidence="9">
    <location>
        <begin position="216"/>
        <end position="258"/>
    </location>
</feature>
<dbReference type="PROSITE" id="PS50113">
    <property type="entry name" value="PAC"/>
    <property type="match status" value="6"/>
</dbReference>
<dbReference type="SMART" id="SM00388">
    <property type="entry name" value="HisKA"/>
    <property type="match status" value="1"/>
</dbReference>
<dbReference type="PROSITE" id="PS50109">
    <property type="entry name" value="HIS_KIN"/>
    <property type="match status" value="1"/>
</dbReference>
<dbReference type="InterPro" id="IPR013655">
    <property type="entry name" value="PAS_fold_3"/>
</dbReference>
<organism evidence="11 12">
    <name type="scientific">Funiculus sociatus GB2-A5</name>
    <dbReference type="NCBI Taxonomy" id="2933946"/>
    <lineage>
        <taxon>Bacteria</taxon>
        <taxon>Bacillati</taxon>
        <taxon>Cyanobacteriota</taxon>
        <taxon>Cyanophyceae</taxon>
        <taxon>Coleofasciculales</taxon>
        <taxon>Coleofasciculaceae</taxon>
        <taxon>Funiculus</taxon>
    </lineage>
</organism>
<dbReference type="SUPFAM" id="SSF47384">
    <property type="entry name" value="Homodimeric domain of signal transducing histidine kinase"/>
    <property type="match status" value="1"/>
</dbReference>
<feature type="domain" description="Histidine kinase" evidence="8">
    <location>
        <begin position="1155"/>
        <end position="1370"/>
    </location>
</feature>
<feature type="domain" description="PAS" evidence="9">
    <location>
        <begin position="624"/>
        <end position="683"/>
    </location>
</feature>
<accession>A0ABV0JJE4</accession>
<evidence type="ECO:0000256" key="6">
    <source>
        <dbReference type="ARBA" id="ARBA00023012"/>
    </source>
</evidence>
<keyword evidence="4" id="KW-0808">Transferase</keyword>
<dbReference type="Gene3D" id="1.10.287.130">
    <property type="match status" value="1"/>
</dbReference>
<dbReference type="EC" id="2.7.13.3" evidence="2"/>
<dbReference type="InterPro" id="IPR052162">
    <property type="entry name" value="Sensor_kinase/Photoreceptor"/>
</dbReference>
<dbReference type="CDD" id="cd00075">
    <property type="entry name" value="HATPase"/>
    <property type="match status" value="1"/>
</dbReference>
<feature type="coiled-coil region" evidence="7">
    <location>
        <begin position="445"/>
        <end position="497"/>
    </location>
</feature>
<feature type="domain" description="PAC" evidence="10">
    <location>
        <begin position="1085"/>
        <end position="1137"/>
    </location>
</feature>
<dbReference type="Pfam" id="PF00512">
    <property type="entry name" value="HisKA"/>
    <property type="match status" value="1"/>
</dbReference>
<evidence type="ECO:0000256" key="1">
    <source>
        <dbReference type="ARBA" id="ARBA00000085"/>
    </source>
</evidence>
<dbReference type="Pfam" id="PF08448">
    <property type="entry name" value="PAS_4"/>
    <property type="match status" value="2"/>
</dbReference>
<evidence type="ECO:0000313" key="11">
    <source>
        <dbReference type="EMBL" id="MEP0863562.1"/>
    </source>
</evidence>
<feature type="domain" description="PAC" evidence="10">
    <location>
        <begin position="697"/>
        <end position="749"/>
    </location>
</feature>
<feature type="domain" description="PAC" evidence="10">
    <location>
        <begin position="953"/>
        <end position="1011"/>
    </location>
</feature>
<comment type="caution">
    <text evidence="11">The sequence shown here is derived from an EMBL/GenBank/DDBJ whole genome shotgun (WGS) entry which is preliminary data.</text>
</comment>
<dbReference type="Gene3D" id="3.30.450.20">
    <property type="entry name" value="PAS domain"/>
    <property type="match status" value="8"/>
</dbReference>
<dbReference type="InterPro" id="IPR005467">
    <property type="entry name" value="His_kinase_dom"/>
</dbReference>
<gene>
    <name evidence="11" type="ORF">NDI37_03665</name>
</gene>